<dbReference type="PANTHER" id="PTHR44169:SF6">
    <property type="entry name" value="NADPH-DEPENDENT 1-ACYLDIHYDROXYACETONE PHOSPHATE REDUCTASE"/>
    <property type="match status" value="1"/>
</dbReference>
<accession>A0A4V3G8K8</accession>
<gene>
    <name evidence="5" type="ORF">EV650_2196</name>
</gene>
<organism evidence="5 6">
    <name type="scientific">Kribbella kalugense</name>
    <dbReference type="NCBI Taxonomy" id="2512221"/>
    <lineage>
        <taxon>Bacteria</taxon>
        <taxon>Bacillati</taxon>
        <taxon>Actinomycetota</taxon>
        <taxon>Actinomycetes</taxon>
        <taxon>Propionibacteriales</taxon>
        <taxon>Kribbellaceae</taxon>
        <taxon>Kribbella</taxon>
    </lineage>
</organism>
<dbReference type="GO" id="GO:0016491">
    <property type="term" value="F:oxidoreductase activity"/>
    <property type="evidence" value="ECO:0007669"/>
    <property type="project" value="UniProtKB-KW"/>
</dbReference>
<dbReference type="Pfam" id="PF00106">
    <property type="entry name" value="adh_short"/>
    <property type="match status" value="1"/>
</dbReference>
<dbReference type="CDD" id="cd05374">
    <property type="entry name" value="17beta-HSD-like_SDR_c"/>
    <property type="match status" value="1"/>
</dbReference>
<dbReference type="InterPro" id="IPR057326">
    <property type="entry name" value="KR_dom"/>
</dbReference>
<dbReference type="InterPro" id="IPR036291">
    <property type="entry name" value="NAD(P)-bd_dom_sf"/>
</dbReference>
<evidence type="ECO:0000313" key="5">
    <source>
        <dbReference type="EMBL" id="TDW23344.1"/>
    </source>
</evidence>
<dbReference type="Gene3D" id="3.40.50.720">
    <property type="entry name" value="NAD(P)-binding Rossmann-like Domain"/>
    <property type="match status" value="1"/>
</dbReference>
<comment type="caution">
    <text evidence="5">The sequence shown here is derived from an EMBL/GenBank/DDBJ whole genome shotgun (WGS) entry which is preliminary data.</text>
</comment>
<dbReference type="InterPro" id="IPR020904">
    <property type="entry name" value="Sc_DH/Rdtase_CS"/>
</dbReference>
<dbReference type="PRINTS" id="PR00081">
    <property type="entry name" value="GDHRDH"/>
</dbReference>
<protein>
    <submittedName>
        <fullName evidence="5">Short-subunit dehydrogenase</fullName>
    </submittedName>
</protein>
<dbReference type="PROSITE" id="PS00061">
    <property type="entry name" value="ADH_SHORT"/>
    <property type="match status" value="1"/>
</dbReference>
<feature type="domain" description="Ketoreductase" evidence="4">
    <location>
        <begin position="7"/>
        <end position="185"/>
    </location>
</feature>
<proteinExistence type="inferred from homology"/>
<comment type="similarity">
    <text evidence="1 3">Belongs to the short-chain dehydrogenases/reductases (SDR) family.</text>
</comment>
<keyword evidence="6" id="KW-1185">Reference proteome</keyword>
<reference evidence="5 6" key="1">
    <citation type="submission" date="2019-03" db="EMBL/GenBank/DDBJ databases">
        <title>Genomic Encyclopedia of Type Strains, Phase III (KMG-III): the genomes of soil and plant-associated and newly described type strains.</title>
        <authorList>
            <person name="Whitman W."/>
        </authorList>
    </citation>
    <scope>NUCLEOTIDE SEQUENCE [LARGE SCALE GENOMIC DNA]</scope>
    <source>
        <strain evidence="5 6">VKM Ac-2570</strain>
    </source>
</reference>
<dbReference type="EMBL" id="SODF01000001">
    <property type="protein sequence ID" value="TDW23344.1"/>
    <property type="molecule type" value="Genomic_DNA"/>
</dbReference>
<dbReference type="PANTHER" id="PTHR44169">
    <property type="entry name" value="NADPH-DEPENDENT 1-ACYLDIHYDROXYACETONE PHOSPHATE REDUCTASE"/>
    <property type="match status" value="1"/>
</dbReference>
<dbReference type="Proteomes" id="UP000295447">
    <property type="component" value="Unassembled WGS sequence"/>
</dbReference>
<keyword evidence="2" id="KW-0560">Oxidoreductase</keyword>
<evidence type="ECO:0000313" key="6">
    <source>
        <dbReference type="Proteomes" id="UP000295447"/>
    </source>
</evidence>
<evidence type="ECO:0000256" key="2">
    <source>
        <dbReference type="ARBA" id="ARBA00023002"/>
    </source>
</evidence>
<sequence length="278" mass="29698">MFGRMNSPVLITGCSSGIGRATALAFARAGRPTWATARNPETLDELAAAGCRTMALDVTDEESRVEAVKRVEAEHGAVGVLVNNAGYAQTGPVEEVSLELLREQFETNVFGLIGMAQLVLPAMRAAGSGRIVNLGSAGGLMAFPGVSAYAMTKWSLEAMSDALRYETRSFGIRVVLLEPGGVVSNFAATEEASWPQYADSPYAGFRRNHRDRMARFNRAGAPGMSSPEDVAKAIVRAATASRPRARYKVGVAPRVLPVLYRSLPAAGWDAFVGRMFPV</sequence>
<evidence type="ECO:0000259" key="4">
    <source>
        <dbReference type="SMART" id="SM00822"/>
    </source>
</evidence>
<dbReference type="PRINTS" id="PR00080">
    <property type="entry name" value="SDRFAMILY"/>
</dbReference>
<dbReference type="SUPFAM" id="SSF51735">
    <property type="entry name" value="NAD(P)-binding Rossmann-fold domains"/>
    <property type="match status" value="1"/>
</dbReference>
<dbReference type="InterPro" id="IPR002347">
    <property type="entry name" value="SDR_fam"/>
</dbReference>
<dbReference type="SMART" id="SM00822">
    <property type="entry name" value="PKS_KR"/>
    <property type="match status" value="1"/>
</dbReference>
<evidence type="ECO:0000256" key="1">
    <source>
        <dbReference type="ARBA" id="ARBA00006484"/>
    </source>
</evidence>
<name>A0A4V3G8K8_9ACTN</name>
<evidence type="ECO:0000256" key="3">
    <source>
        <dbReference type="RuleBase" id="RU000363"/>
    </source>
</evidence>
<dbReference type="AlphaFoldDB" id="A0A4V3G8K8"/>